<protein>
    <submittedName>
        <fullName evidence="2">TIR domain-containing protein</fullName>
    </submittedName>
</protein>
<dbReference type="PROSITE" id="PS50104">
    <property type="entry name" value="TIR"/>
    <property type="match status" value="1"/>
</dbReference>
<dbReference type="Pfam" id="PF13676">
    <property type="entry name" value="TIR_2"/>
    <property type="match status" value="1"/>
</dbReference>
<dbReference type="InterPro" id="IPR035897">
    <property type="entry name" value="Toll_tir_struct_dom_sf"/>
</dbReference>
<evidence type="ECO:0000313" key="3">
    <source>
        <dbReference type="Proteomes" id="UP000663722"/>
    </source>
</evidence>
<evidence type="ECO:0000259" key="1">
    <source>
        <dbReference type="PROSITE" id="PS50104"/>
    </source>
</evidence>
<gene>
    <name evidence="2" type="ORF">dnm_011530</name>
</gene>
<dbReference type="KEGG" id="dmm:dnm_011530"/>
<sequence length="334" mass="38511">MDKAILISHSSRDDNFVGRLYEVMEAHGLFNWVDSRVLRGGSDLTQKIHTQIEKARAFIVVISPDAFNSAWVAEETRYASQIKEKRQDDYPIIALLREGIELGALKWIFSKEPVAIRVKDDKKGISAAMPHIMAALGENFPGDSGSEKTIYSEPVEELFLELKSPRIREKHGKRRAAAEAELTYIPAARGQPRIKCHQPFLFTSPLGPIEIEELSWYLERYYLWSADIFRIRAENVEKKLPEWGHALYQQVMPEDSCDNIISAWQEIGSHTERRFVIFVDFPQPKKNQNEEQRNEAEDASNLLLGLPWELIHDGNSYLFQGAKYVRVRRRLQNT</sequence>
<dbReference type="EMBL" id="CP061800">
    <property type="protein sequence ID" value="QTA85148.1"/>
    <property type="molecule type" value="Genomic_DNA"/>
</dbReference>
<dbReference type="AlphaFoldDB" id="A0A975BH16"/>
<name>A0A975BH16_9BACT</name>
<accession>A0A975BH16</accession>
<feature type="domain" description="TIR" evidence="1">
    <location>
        <begin position="1"/>
        <end position="129"/>
    </location>
</feature>
<organism evidence="2 3">
    <name type="scientific">Desulfonema magnum</name>
    <dbReference type="NCBI Taxonomy" id="45655"/>
    <lineage>
        <taxon>Bacteria</taxon>
        <taxon>Pseudomonadati</taxon>
        <taxon>Thermodesulfobacteriota</taxon>
        <taxon>Desulfobacteria</taxon>
        <taxon>Desulfobacterales</taxon>
        <taxon>Desulfococcaceae</taxon>
        <taxon>Desulfonema</taxon>
    </lineage>
</organism>
<dbReference type="SMART" id="SM00255">
    <property type="entry name" value="TIR"/>
    <property type="match status" value="1"/>
</dbReference>
<dbReference type="SUPFAM" id="SSF52200">
    <property type="entry name" value="Toll/Interleukin receptor TIR domain"/>
    <property type="match status" value="1"/>
</dbReference>
<dbReference type="GO" id="GO:0007165">
    <property type="term" value="P:signal transduction"/>
    <property type="evidence" value="ECO:0007669"/>
    <property type="project" value="InterPro"/>
</dbReference>
<reference evidence="2" key="1">
    <citation type="journal article" date="2021" name="Microb. Physiol.">
        <title>Proteogenomic Insights into the Physiology of Marine, Sulfate-Reducing, Filamentous Desulfonema limicola and Desulfonema magnum.</title>
        <authorList>
            <person name="Schnaars V."/>
            <person name="Wohlbrand L."/>
            <person name="Scheve S."/>
            <person name="Hinrichs C."/>
            <person name="Reinhardt R."/>
            <person name="Rabus R."/>
        </authorList>
    </citation>
    <scope>NUCLEOTIDE SEQUENCE</scope>
    <source>
        <strain evidence="2">4be13</strain>
    </source>
</reference>
<keyword evidence="3" id="KW-1185">Reference proteome</keyword>
<dbReference type="Proteomes" id="UP000663722">
    <property type="component" value="Chromosome"/>
</dbReference>
<evidence type="ECO:0000313" key="2">
    <source>
        <dbReference type="EMBL" id="QTA85148.1"/>
    </source>
</evidence>
<dbReference type="RefSeq" id="WP_207681318.1">
    <property type="nucleotide sequence ID" value="NZ_CP061800.1"/>
</dbReference>
<dbReference type="InterPro" id="IPR000157">
    <property type="entry name" value="TIR_dom"/>
</dbReference>
<proteinExistence type="predicted"/>
<dbReference type="Gene3D" id="3.40.50.10140">
    <property type="entry name" value="Toll/interleukin-1 receptor homology (TIR) domain"/>
    <property type="match status" value="1"/>
</dbReference>